<dbReference type="Pfam" id="PF04025">
    <property type="entry name" value="RemA-like"/>
    <property type="match status" value="1"/>
</dbReference>
<evidence type="ECO:0000313" key="1">
    <source>
        <dbReference type="EMBL" id="KJF39937.1"/>
    </source>
</evidence>
<dbReference type="EMBL" id="JXXK01000011">
    <property type="protein sequence ID" value="KJF39937.1"/>
    <property type="molecule type" value="Genomic_DNA"/>
</dbReference>
<dbReference type="Proteomes" id="UP000053433">
    <property type="component" value="Unassembled WGS sequence"/>
</dbReference>
<reference evidence="9 10" key="3">
    <citation type="journal article" date="2019" name="Nat. Med.">
        <title>A library of human gut bacterial isolates paired with longitudinal multiomics data enables mechanistic microbiome research.</title>
        <authorList>
            <person name="Poyet M."/>
            <person name="Groussin M."/>
            <person name="Gibbons S.M."/>
            <person name="Avila-Pacheco J."/>
            <person name="Jiang X."/>
            <person name="Kearney S.M."/>
            <person name="Perrotta A.R."/>
            <person name="Berdy B."/>
            <person name="Zhao S."/>
            <person name="Lieberman T.D."/>
            <person name="Swanson P.K."/>
            <person name="Smith M."/>
            <person name="Roesemann S."/>
            <person name="Alexander J.E."/>
            <person name="Rich S.A."/>
            <person name="Livny J."/>
            <person name="Vlamakis H."/>
            <person name="Clish C."/>
            <person name="Bullock K."/>
            <person name="Deik A."/>
            <person name="Scott J."/>
            <person name="Pierce K.A."/>
            <person name="Xavier R.J."/>
            <person name="Alm E.J."/>
        </authorList>
    </citation>
    <scope>NUCLEOTIDE SEQUENCE [LARGE SCALE GENOMIC DNA]</scope>
    <source>
        <strain evidence="4 10">BIOML-A4</strain>
        <strain evidence="5 9">BIOML-A7</strain>
    </source>
</reference>
<keyword evidence="6" id="KW-1185">Reference proteome</keyword>
<dbReference type="Proteomes" id="UP000032483">
    <property type="component" value="Unassembled WGS sequence"/>
</dbReference>
<gene>
    <name evidence="2" type="ORF">ASJ35_10710</name>
    <name evidence="3" type="ORF">FYJ76_12885</name>
    <name evidence="5" type="ORF">GMD52_02190</name>
    <name evidence="4" type="ORF">GMD59_14540</name>
    <name evidence="1" type="ORF">TQ39_09260</name>
</gene>
<dbReference type="Proteomes" id="UP000431913">
    <property type="component" value="Unassembled WGS sequence"/>
</dbReference>
<dbReference type="EMBL" id="VUNJ01000015">
    <property type="protein sequence ID" value="MST92813.1"/>
    <property type="molecule type" value="Genomic_DNA"/>
</dbReference>
<organism evidence="1 6">
    <name type="scientific">Ruthenibacterium lactatiformans</name>
    <dbReference type="NCBI Taxonomy" id="1550024"/>
    <lineage>
        <taxon>Bacteria</taxon>
        <taxon>Bacillati</taxon>
        <taxon>Bacillota</taxon>
        <taxon>Clostridia</taxon>
        <taxon>Eubacteriales</taxon>
        <taxon>Oscillospiraceae</taxon>
        <taxon>Ruthenibacterium</taxon>
    </lineage>
</organism>
<dbReference type="AlphaFoldDB" id="A0A0D8IZ36"/>
<accession>A0A0D8IZ36</accession>
<dbReference type="InterPro" id="IPR007169">
    <property type="entry name" value="RemA-like"/>
</dbReference>
<dbReference type="GeneID" id="42856772"/>
<accession>A0A0W7TQE1</accession>
<evidence type="ECO:0000313" key="10">
    <source>
        <dbReference type="Proteomes" id="UP000472755"/>
    </source>
</evidence>
<reference evidence="1" key="1">
    <citation type="submission" date="2015-02" db="EMBL/GenBank/DDBJ databases">
        <title>A novel member of the family Ruminococcaceae isolated from human feces.</title>
        <authorList>
            <person name="Shkoporov A.N."/>
            <person name="Chaplin A.V."/>
            <person name="Motuzova O.V."/>
            <person name="Kafarskaia L.I."/>
            <person name="Khokhlova E.V."/>
            <person name="Efimov B.A."/>
        </authorList>
    </citation>
    <scope>NUCLEOTIDE SEQUENCE [LARGE SCALE GENOMIC DNA]</scope>
    <source>
        <strain evidence="1">585-1</strain>
    </source>
</reference>
<proteinExistence type="predicted"/>
<evidence type="ECO:0000313" key="6">
    <source>
        <dbReference type="Proteomes" id="UP000032483"/>
    </source>
</evidence>
<evidence type="ECO:0000313" key="7">
    <source>
        <dbReference type="Proteomes" id="UP000053433"/>
    </source>
</evidence>
<evidence type="ECO:0000313" key="5">
    <source>
        <dbReference type="EMBL" id="MTS50353.1"/>
    </source>
</evidence>
<reference evidence="2 7" key="2">
    <citation type="submission" date="2015-10" db="EMBL/GenBank/DDBJ databases">
        <title>A novel member of the family Ruminococcaceae isolated from human faeces.</title>
        <authorList>
            <person name="Shkoporov A.N."/>
            <person name="Chaplin A.V."/>
            <person name="Motuzova O.V."/>
            <person name="Kafarskaia L.I."/>
            <person name="Efimov B.A."/>
        </authorList>
    </citation>
    <scope>NUCLEOTIDE SEQUENCE [LARGE SCALE GENOMIC DNA]</scope>
    <source>
        <strain evidence="2 7">668</strain>
    </source>
</reference>
<name>A0A0D8IZ36_9FIRM</name>
<dbReference type="EMBL" id="WMZR01000002">
    <property type="protein sequence ID" value="MTS50353.1"/>
    <property type="molecule type" value="Genomic_DNA"/>
</dbReference>
<evidence type="ECO:0000313" key="4">
    <source>
        <dbReference type="EMBL" id="MTS28493.1"/>
    </source>
</evidence>
<evidence type="ECO:0000313" key="2">
    <source>
        <dbReference type="EMBL" id="KUE76039.1"/>
    </source>
</evidence>
<dbReference type="Proteomes" id="UP000449193">
    <property type="component" value="Unassembled WGS sequence"/>
</dbReference>
<dbReference type="NCBIfam" id="NF046065">
    <property type="entry name" value="MtxRegRemB"/>
    <property type="match status" value="1"/>
</dbReference>
<reference evidence="3 8" key="4">
    <citation type="submission" date="2019-08" db="EMBL/GenBank/DDBJ databases">
        <title>In-depth cultivation of the pig gut microbiome towards novel bacterial diversity and tailored functional studies.</title>
        <authorList>
            <person name="Wylensek D."/>
            <person name="Hitch T.C.A."/>
            <person name="Clavel T."/>
        </authorList>
    </citation>
    <scope>NUCLEOTIDE SEQUENCE [LARGE SCALE GENOMIC DNA]</scope>
    <source>
        <strain evidence="3 8">WCA3-601-WT-6J</strain>
    </source>
</reference>
<evidence type="ECO:0000313" key="8">
    <source>
        <dbReference type="Proteomes" id="UP000431913"/>
    </source>
</evidence>
<dbReference type="EMBL" id="WMZU01000028">
    <property type="protein sequence ID" value="MTS28493.1"/>
    <property type="molecule type" value="Genomic_DNA"/>
</dbReference>
<comment type="caution">
    <text evidence="1">The sequence shown here is derived from an EMBL/GenBank/DDBJ whole genome shotgun (WGS) entry which is preliminary data.</text>
</comment>
<evidence type="ECO:0000313" key="9">
    <source>
        <dbReference type="Proteomes" id="UP000449193"/>
    </source>
</evidence>
<dbReference type="EMBL" id="LMUA01000013">
    <property type="protein sequence ID" value="KUE76039.1"/>
    <property type="molecule type" value="Genomic_DNA"/>
</dbReference>
<dbReference type="RefSeq" id="WP_009323698.1">
    <property type="nucleotide sequence ID" value="NZ_CAOJUJ010000021.1"/>
</dbReference>
<protein>
    <submittedName>
        <fullName evidence="3">DUF370 domain-containing protein</fullName>
    </submittedName>
    <submittedName>
        <fullName evidence="1">Transposase</fullName>
    </submittedName>
</protein>
<sequence length="90" mass="9785">MYLHLGQESIVRTRDILGIFDLDTASLSRHTRDYLAAAEKAGRVVTVTGELPKSFIVTTGESPAVYISQISAGTLKKRSGYVDGISNIEK</sequence>
<dbReference type="Proteomes" id="UP000472755">
    <property type="component" value="Unassembled WGS sequence"/>
</dbReference>
<evidence type="ECO:0000313" key="3">
    <source>
        <dbReference type="EMBL" id="MST92813.1"/>
    </source>
</evidence>